<feature type="signal peptide" evidence="10">
    <location>
        <begin position="1"/>
        <end position="21"/>
    </location>
</feature>
<evidence type="ECO:0000313" key="17">
    <source>
        <dbReference type="EMBL" id="HAD8533838.1"/>
    </source>
</evidence>
<reference evidence="18" key="1">
    <citation type="journal article" date="2018" name="Genome Biol.">
        <title>SKESA: strategic k-mer extension for scrupulous assemblies.</title>
        <authorList>
            <person name="Souvorov A."/>
            <person name="Agarwala R."/>
            <person name="Lipman D.J."/>
        </authorList>
    </citation>
    <scope>NUCLEOTIDE SEQUENCE</scope>
    <source>
        <strain evidence="15">NJ09.325</strain>
        <strain evidence="16">R13.0899</strain>
        <strain evidence="19">R13.1232</strain>
        <strain evidence="17">R16.2902</strain>
        <strain evidence="18">SA10.095</strain>
    </source>
</reference>
<gene>
    <name evidence="18" type="primary">acrA</name>
    <name evidence="16" type="ORF">G1260_13085</name>
    <name evidence="15" type="ORF">G1261_13330</name>
    <name evidence="17" type="ORF">G1272_13085</name>
    <name evidence="18" type="ORF">G1286_13095</name>
    <name evidence="19" type="ORF">G1505_12420</name>
</gene>
<dbReference type="SUPFAM" id="SSF111369">
    <property type="entry name" value="HlyD-like secretion proteins"/>
    <property type="match status" value="1"/>
</dbReference>
<feature type="domain" description="Multidrug resistance protein MdtA-like alpha-helical hairpin" evidence="11">
    <location>
        <begin position="104"/>
        <end position="174"/>
    </location>
</feature>
<evidence type="ECO:0000313" key="19">
    <source>
        <dbReference type="EMBL" id="HAD9615662.1"/>
    </source>
</evidence>
<dbReference type="PANTHER" id="PTHR30158">
    <property type="entry name" value="ACRA/E-RELATED COMPONENT OF DRUG EFFLUX TRANSPORTER"/>
    <property type="match status" value="1"/>
</dbReference>
<accession>A0A721W8F5</accession>
<proteinExistence type="inferred from homology"/>
<comment type="caution">
    <text evidence="18">The sequence shown here is derived from an EMBL/GenBank/DDBJ whole genome shotgun (WGS) entry which is preliminary data.</text>
</comment>
<dbReference type="EMBL" id="DAAQAR010000004">
    <property type="protein sequence ID" value="HAD8501583.1"/>
    <property type="molecule type" value="Genomic_DNA"/>
</dbReference>
<evidence type="ECO:0000256" key="5">
    <source>
        <dbReference type="ARBA" id="ARBA00022519"/>
    </source>
</evidence>
<dbReference type="PANTHER" id="PTHR30158:SF3">
    <property type="entry name" value="MULTIDRUG EFFLUX PUMP SUBUNIT ACRA-RELATED"/>
    <property type="match status" value="1"/>
</dbReference>
<keyword evidence="5" id="KW-0997">Cell inner membrane</keyword>
<feature type="domain" description="Multidrug resistance protein MdtA-like C-terminal permuted SH3" evidence="14">
    <location>
        <begin position="305"/>
        <end position="366"/>
    </location>
</feature>
<dbReference type="InterPro" id="IPR006143">
    <property type="entry name" value="RND_pump_MFP"/>
</dbReference>
<dbReference type="Gene3D" id="2.40.30.170">
    <property type="match status" value="1"/>
</dbReference>
<dbReference type="EMBL" id="DAAQAV010000003">
    <property type="protein sequence ID" value="HAD8515524.1"/>
    <property type="molecule type" value="Genomic_DNA"/>
</dbReference>
<reference evidence="18" key="2">
    <citation type="submission" date="2019-01" db="EMBL/GenBank/DDBJ databases">
        <authorList>
            <consortium name="NCBI Pathogen Detection Project"/>
        </authorList>
    </citation>
    <scope>NUCLEOTIDE SEQUENCE</scope>
    <source>
        <strain evidence="15">NJ09.325</strain>
        <strain evidence="16">R13.0899</strain>
        <strain evidence="19">R13.1232</strain>
        <strain evidence="17">R16.2902</strain>
        <strain evidence="18">SA10.095</strain>
    </source>
</reference>
<evidence type="ECO:0000313" key="18">
    <source>
        <dbReference type="EMBL" id="HAD8616383.1"/>
    </source>
</evidence>
<evidence type="ECO:0000313" key="15">
    <source>
        <dbReference type="EMBL" id="HAD8501583.1"/>
    </source>
</evidence>
<dbReference type="Gene3D" id="2.40.420.20">
    <property type="match status" value="1"/>
</dbReference>
<dbReference type="GO" id="GO:0005886">
    <property type="term" value="C:plasma membrane"/>
    <property type="evidence" value="ECO:0007669"/>
    <property type="project" value="UniProtKB-SubCell"/>
</dbReference>
<evidence type="ECO:0000256" key="1">
    <source>
        <dbReference type="ARBA" id="ARBA00004519"/>
    </source>
</evidence>
<dbReference type="InterPro" id="IPR058626">
    <property type="entry name" value="MdtA-like_b-barrel"/>
</dbReference>
<dbReference type="GO" id="GO:0046677">
    <property type="term" value="P:response to antibiotic"/>
    <property type="evidence" value="ECO:0007669"/>
    <property type="project" value="TreeGrafter"/>
</dbReference>
<dbReference type="InterPro" id="IPR058625">
    <property type="entry name" value="MdtA-like_BSH"/>
</dbReference>
<dbReference type="EMBL" id="DAAQJR010000003">
    <property type="protein sequence ID" value="HAD9615662.1"/>
    <property type="molecule type" value="Genomic_DNA"/>
</dbReference>
<evidence type="ECO:0000256" key="8">
    <source>
        <dbReference type="ARBA" id="ARBA00023139"/>
    </source>
</evidence>
<keyword evidence="7" id="KW-0472">Membrane</keyword>
<keyword evidence="4" id="KW-1003">Cell membrane</keyword>
<comment type="subcellular location">
    <subcellularLocation>
        <location evidence="1">Cell inner membrane</location>
        <topology evidence="1">Lipid-anchor</topology>
    </subcellularLocation>
</comment>
<dbReference type="InterPro" id="IPR058628">
    <property type="entry name" value="AcrA"/>
</dbReference>
<feature type="domain" description="Multidrug resistance protein MdtA-like beta-barrel" evidence="13">
    <location>
        <begin position="211"/>
        <end position="301"/>
    </location>
</feature>
<evidence type="ECO:0000256" key="10">
    <source>
        <dbReference type="SAM" id="SignalP"/>
    </source>
</evidence>
<dbReference type="FunFam" id="1.10.287.470:FF:000002">
    <property type="entry name" value="Efflux RND transporter periplasmic adaptor subunit"/>
    <property type="match status" value="1"/>
</dbReference>
<dbReference type="Gene3D" id="1.10.287.470">
    <property type="entry name" value="Helix hairpin bin"/>
    <property type="match status" value="1"/>
</dbReference>
<feature type="domain" description="Multidrug resistance protein MdtA-like barrel-sandwich hybrid" evidence="12">
    <location>
        <begin position="64"/>
        <end position="207"/>
    </location>
</feature>
<name>A0A721W8F5_SALER</name>
<organism evidence="18">
    <name type="scientific">Salmonella enterica</name>
    <name type="common">Salmonella choleraesuis</name>
    <dbReference type="NCBI Taxonomy" id="28901"/>
    <lineage>
        <taxon>Bacteria</taxon>
        <taxon>Pseudomonadati</taxon>
        <taxon>Pseudomonadota</taxon>
        <taxon>Gammaproteobacteria</taxon>
        <taxon>Enterobacterales</taxon>
        <taxon>Enterobacteriaceae</taxon>
        <taxon>Salmonella</taxon>
    </lineage>
</organism>
<evidence type="ECO:0000256" key="9">
    <source>
        <dbReference type="ARBA" id="ARBA00023288"/>
    </source>
</evidence>
<evidence type="ECO:0000259" key="13">
    <source>
        <dbReference type="Pfam" id="PF25944"/>
    </source>
</evidence>
<feature type="chain" id="PRO_5036195579" evidence="10">
    <location>
        <begin position="22"/>
        <end position="397"/>
    </location>
</feature>
<evidence type="ECO:0000313" key="16">
    <source>
        <dbReference type="EMBL" id="HAD8515524.1"/>
    </source>
</evidence>
<evidence type="ECO:0000256" key="4">
    <source>
        <dbReference type="ARBA" id="ARBA00022475"/>
    </source>
</evidence>
<dbReference type="EMBL" id="DAAQBS010000003">
    <property type="protein sequence ID" value="HAD8616383.1"/>
    <property type="molecule type" value="Genomic_DNA"/>
</dbReference>
<dbReference type="PROSITE" id="PS51257">
    <property type="entry name" value="PROKAR_LIPOPROTEIN"/>
    <property type="match status" value="1"/>
</dbReference>
<dbReference type="Pfam" id="PF25917">
    <property type="entry name" value="BSH_RND"/>
    <property type="match status" value="1"/>
</dbReference>
<evidence type="ECO:0000256" key="7">
    <source>
        <dbReference type="ARBA" id="ARBA00023136"/>
    </source>
</evidence>
<dbReference type="NCBIfam" id="NF011604">
    <property type="entry name" value="PRK15030.1"/>
    <property type="match status" value="1"/>
</dbReference>
<keyword evidence="9" id="KW-0449">Lipoprotein</keyword>
<sequence>MNKNRGLTPLAVVLMLSGSLALTGCDDKQDQQGGQQMPEVGVVTLKTEPLQITTELPGRTVAYRIAEVRPQVSGIILKRNFVEGSDIEAGVSLYQIDPATYQATYDSAKGDLAKAQAAANIAELTVKRYQKLLGTQYISKQEYDQALADAQQATAAVVAAKAAVETARINLAYTKVTSPISGRIGKSSVTEGALVQNSQASALATVQQLDPIYVDVTQSSNDFLRLKQELANGSLKQENGKAKVDLVTSDGIKFPQSGTLEFSDVTVDQTTGSITLRAIFPNPDHTLLPGMFVRARLQEGTKPTALLVPQQGVTRTPRGDATVLVVGADNKVETRQIVASQAIGDKWLVTDGLKAGDRVVVSGLQKVRPGAQVKVQEITADNKQQAASGDQPAQPRS</sequence>
<dbReference type="GO" id="GO:0140330">
    <property type="term" value="P:xenobiotic detoxification by transmembrane export across the cell outer membrane"/>
    <property type="evidence" value="ECO:0007669"/>
    <property type="project" value="UniProtKB-ARBA"/>
</dbReference>
<dbReference type="AlphaFoldDB" id="A0A721W8F5"/>
<comment type="similarity">
    <text evidence="2">Belongs to the membrane fusion protein (MFP) (TC 8.A.1) family.</text>
</comment>
<dbReference type="Pfam" id="PF25944">
    <property type="entry name" value="Beta-barrel_RND"/>
    <property type="match status" value="1"/>
</dbReference>
<keyword evidence="8" id="KW-0564">Palmitate</keyword>
<dbReference type="GO" id="GO:0015721">
    <property type="term" value="P:bile acid and bile salt transport"/>
    <property type="evidence" value="ECO:0007669"/>
    <property type="project" value="TreeGrafter"/>
</dbReference>
<evidence type="ECO:0000256" key="2">
    <source>
        <dbReference type="ARBA" id="ARBA00009477"/>
    </source>
</evidence>
<dbReference type="InterPro" id="IPR058627">
    <property type="entry name" value="MdtA-like_C"/>
</dbReference>
<keyword evidence="6 10" id="KW-0732">Signal</keyword>
<evidence type="ECO:0000256" key="3">
    <source>
        <dbReference type="ARBA" id="ARBA00022448"/>
    </source>
</evidence>
<keyword evidence="3" id="KW-0813">Transport</keyword>
<dbReference type="NCBIfam" id="TIGR01730">
    <property type="entry name" value="RND_mfp"/>
    <property type="match status" value="1"/>
</dbReference>
<dbReference type="Pfam" id="PF25967">
    <property type="entry name" value="RND-MFP_C"/>
    <property type="match status" value="1"/>
</dbReference>
<evidence type="ECO:0000259" key="14">
    <source>
        <dbReference type="Pfam" id="PF25967"/>
    </source>
</evidence>
<dbReference type="InterPro" id="IPR058624">
    <property type="entry name" value="MdtA-like_HH"/>
</dbReference>
<dbReference type="FunFam" id="2.40.30.170:FF:000001">
    <property type="entry name" value="Multidrug resistance efflux transporter MdtE"/>
    <property type="match status" value="1"/>
</dbReference>
<protein>
    <submittedName>
        <fullName evidence="18">Multidrug efflux RND transporter periplasmic adaptor subunit AcrA</fullName>
    </submittedName>
</protein>
<evidence type="ECO:0000259" key="11">
    <source>
        <dbReference type="Pfam" id="PF25876"/>
    </source>
</evidence>
<dbReference type="EMBL" id="DAAQAZ010000003">
    <property type="protein sequence ID" value="HAD8533838.1"/>
    <property type="molecule type" value="Genomic_DNA"/>
</dbReference>
<dbReference type="Gene3D" id="2.40.50.100">
    <property type="match status" value="1"/>
</dbReference>
<dbReference type="GO" id="GO:0022857">
    <property type="term" value="F:transmembrane transporter activity"/>
    <property type="evidence" value="ECO:0007669"/>
    <property type="project" value="InterPro"/>
</dbReference>
<dbReference type="FunFam" id="2.40.420.20:FF:000001">
    <property type="entry name" value="Efflux RND transporter periplasmic adaptor subunit"/>
    <property type="match status" value="1"/>
</dbReference>
<evidence type="ECO:0000256" key="6">
    <source>
        <dbReference type="ARBA" id="ARBA00022729"/>
    </source>
</evidence>
<evidence type="ECO:0000259" key="12">
    <source>
        <dbReference type="Pfam" id="PF25917"/>
    </source>
</evidence>
<dbReference type="Pfam" id="PF25876">
    <property type="entry name" value="HH_MFP_RND"/>
    <property type="match status" value="1"/>
</dbReference>